<gene>
    <name evidence="1" type="ORF">B0H17DRAFT_935289</name>
</gene>
<proteinExistence type="predicted"/>
<evidence type="ECO:0000313" key="1">
    <source>
        <dbReference type="EMBL" id="KAJ7691195.1"/>
    </source>
</evidence>
<evidence type="ECO:0000313" key="2">
    <source>
        <dbReference type="Proteomes" id="UP001221757"/>
    </source>
</evidence>
<comment type="caution">
    <text evidence="1">The sequence shown here is derived from an EMBL/GenBank/DDBJ whole genome shotgun (WGS) entry which is preliminary data.</text>
</comment>
<dbReference type="InterPro" id="IPR027417">
    <property type="entry name" value="P-loop_NTPase"/>
</dbReference>
<keyword evidence="2" id="KW-1185">Reference proteome</keyword>
<sequence>GTPLLALTGMQCNRAAERAVPAEEGATMARQLGCAFFVETSARTEANVGQVFADVVTAVPGARGEDGGLREEGRRRKRRKCVVL</sequence>
<dbReference type="InterPro" id="IPR001806">
    <property type="entry name" value="Small_GTPase"/>
</dbReference>
<dbReference type="EMBL" id="JARKIE010000060">
    <property type="protein sequence ID" value="KAJ7691195.1"/>
    <property type="molecule type" value="Genomic_DNA"/>
</dbReference>
<reference evidence="1" key="1">
    <citation type="submission" date="2023-03" db="EMBL/GenBank/DDBJ databases">
        <title>Massive genome expansion in bonnet fungi (Mycena s.s.) driven by repeated elements and novel gene families across ecological guilds.</title>
        <authorList>
            <consortium name="Lawrence Berkeley National Laboratory"/>
            <person name="Harder C.B."/>
            <person name="Miyauchi S."/>
            <person name="Viragh M."/>
            <person name="Kuo A."/>
            <person name="Thoen E."/>
            <person name="Andreopoulos B."/>
            <person name="Lu D."/>
            <person name="Skrede I."/>
            <person name="Drula E."/>
            <person name="Henrissat B."/>
            <person name="Morin E."/>
            <person name="Kohler A."/>
            <person name="Barry K."/>
            <person name="LaButti K."/>
            <person name="Morin E."/>
            <person name="Salamov A."/>
            <person name="Lipzen A."/>
            <person name="Mereny Z."/>
            <person name="Hegedus B."/>
            <person name="Baldrian P."/>
            <person name="Stursova M."/>
            <person name="Weitz H."/>
            <person name="Taylor A."/>
            <person name="Grigoriev I.V."/>
            <person name="Nagy L.G."/>
            <person name="Martin F."/>
            <person name="Kauserud H."/>
        </authorList>
    </citation>
    <scope>NUCLEOTIDE SEQUENCE</scope>
    <source>
        <strain evidence="1">CBHHK067</strain>
    </source>
</reference>
<dbReference type="Proteomes" id="UP001221757">
    <property type="component" value="Unassembled WGS sequence"/>
</dbReference>
<feature type="non-terminal residue" evidence="1">
    <location>
        <position position="1"/>
    </location>
</feature>
<dbReference type="AlphaFoldDB" id="A0AAD7GEV3"/>
<protein>
    <submittedName>
        <fullName evidence="1">Uncharacterized protein</fullName>
    </submittedName>
</protein>
<dbReference type="Pfam" id="PF00071">
    <property type="entry name" value="Ras"/>
    <property type="match status" value="1"/>
</dbReference>
<dbReference type="GO" id="GO:0003924">
    <property type="term" value="F:GTPase activity"/>
    <property type="evidence" value="ECO:0007669"/>
    <property type="project" value="InterPro"/>
</dbReference>
<organism evidence="1 2">
    <name type="scientific">Mycena rosella</name>
    <name type="common">Pink bonnet</name>
    <name type="synonym">Agaricus rosellus</name>
    <dbReference type="NCBI Taxonomy" id="1033263"/>
    <lineage>
        <taxon>Eukaryota</taxon>
        <taxon>Fungi</taxon>
        <taxon>Dikarya</taxon>
        <taxon>Basidiomycota</taxon>
        <taxon>Agaricomycotina</taxon>
        <taxon>Agaricomycetes</taxon>
        <taxon>Agaricomycetidae</taxon>
        <taxon>Agaricales</taxon>
        <taxon>Marasmiineae</taxon>
        <taxon>Mycenaceae</taxon>
        <taxon>Mycena</taxon>
    </lineage>
</organism>
<dbReference type="GO" id="GO:0005525">
    <property type="term" value="F:GTP binding"/>
    <property type="evidence" value="ECO:0007669"/>
    <property type="project" value="InterPro"/>
</dbReference>
<dbReference type="SUPFAM" id="SSF52540">
    <property type="entry name" value="P-loop containing nucleoside triphosphate hydrolases"/>
    <property type="match status" value="1"/>
</dbReference>
<accession>A0AAD7GEV3</accession>
<dbReference type="Gene3D" id="3.40.50.300">
    <property type="entry name" value="P-loop containing nucleotide triphosphate hydrolases"/>
    <property type="match status" value="1"/>
</dbReference>
<dbReference type="PROSITE" id="PS51421">
    <property type="entry name" value="RAS"/>
    <property type="match status" value="1"/>
</dbReference>
<name>A0AAD7GEV3_MYCRO</name>